<evidence type="ECO:0000313" key="11">
    <source>
        <dbReference type="EMBL" id="PRP65988.1"/>
    </source>
</evidence>
<evidence type="ECO:0000259" key="10">
    <source>
        <dbReference type="Pfam" id="PF21088"/>
    </source>
</evidence>
<organism evidence="11 12">
    <name type="scientific">Nonlabens agnitus</name>
    <dbReference type="NCBI Taxonomy" id="870484"/>
    <lineage>
        <taxon>Bacteria</taxon>
        <taxon>Pseudomonadati</taxon>
        <taxon>Bacteroidota</taxon>
        <taxon>Flavobacteriia</taxon>
        <taxon>Flavobacteriales</taxon>
        <taxon>Flavobacteriaceae</taxon>
        <taxon>Nonlabens</taxon>
    </lineage>
</organism>
<feature type="domain" description="Mechanosensitive ion channel MscS" evidence="8">
    <location>
        <begin position="113"/>
        <end position="179"/>
    </location>
</feature>
<accession>A0A2S9WR96</accession>
<dbReference type="SUPFAM" id="SSF82861">
    <property type="entry name" value="Mechanosensitive channel protein MscS (YggB), transmembrane region"/>
    <property type="match status" value="1"/>
</dbReference>
<keyword evidence="12" id="KW-1185">Reference proteome</keyword>
<name>A0A2S9WR96_9FLAO</name>
<keyword evidence="4 7" id="KW-0812">Transmembrane</keyword>
<evidence type="ECO:0000313" key="12">
    <source>
        <dbReference type="Proteomes" id="UP000239532"/>
    </source>
</evidence>
<comment type="similarity">
    <text evidence="2">Belongs to the MscS (TC 1.A.23) family.</text>
</comment>
<dbReference type="SUPFAM" id="SSF50182">
    <property type="entry name" value="Sm-like ribonucleoproteins"/>
    <property type="match status" value="1"/>
</dbReference>
<dbReference type="GO" id="GO:0005886">
    <property type="term" value="C:plasma membrane"/>
    <property type="evidence" value="ECO:0007669"/>
    <property type="project" value="UniProtKB-SubCell"/>
</dbReference>
<feature type="transmembrane region" description="Helical" evidence="7">
    <location>
        <begin position="93"/>
        <end position="111"/>
    </location>
</feature>
<dbReference type="InterPro" id="IPR049278">
    <property type="entry name" value="MS_channel_C"/>
</dbReference>
<evidence type="ECO:0000256" key="1">
    <source>
        <dbReference type="ARBA" id="ARBA00004651"/>
    </source>
</evidence>
<dbReference type="Pfam" id="PF00924">
    <property type="entry name" value="MS_channel_2nd"/>
    <property type="match status" value="1"/>
</dbReference>
<dbReference type="InterPro" id="IPR006685">
    <property type="entry name" value="MscS_channel_2nd"/>
</dbReference>
<dbReference type="SUPFAM" id="SSF82689">
    <property type="entry name" value="Mechanosensitive channel protein MscS (YggB), C-terminal domain"/>
    <property type="match status" value="1"/>
</dbReference>
<evidence type="ECO:0000256" key="5">
    <source>
        <dbReference type="ARBA" id="ARBA00022989"/>
    </source>
</evidence>
<keyword evidence="5 7" id="KW-1133">Transmembrane helix</keyword>
<evidence type="ECO:0000256" key="6">
    <source>
        <dbReference type="ARBA" id="ARBA00023136"/>
    </source>
</evidence>
<proteinExistence type="inferred from homology"/>
<dbReference type="InterPro" id="IPR011066">
    <property type="entry name" value="MscS_channel_C_sf"/>
</dbReference>
<sequence>MKIDWQKIRDFLNYQIIEGDAAKGEFHFDLWMLILVIVGLLLTSLFLRLVKNFFTRKMEPADKLKFQSIFKFFNYLVYLIVILVILHSSGINLTGILTASAAIFVGIGFALQDFFKDIIAGITILVDKSVLVNDVVEMNDKVARVFEIKLRSTRAITRDDKVLIIPNHLFLSEIIFNYTQNHTKTRESVHVGVAYGSDVKKVERILIECAKAEKTILKSPEPFVMFNNFGDSSLDFGIYFFVRDSFTDPRIKSNLRFAIDAAFRENGITIPFPQRDVHFYQSNPISHTQASINGSENIN</sequence>
<evidence type="ECO:0000259" key="9">
    <source>
        <dbReference type="Pfam" id="PF21082"/>
    </source>
</evidence>
<evidence type="ECO:0000256" key="7">
    <source>
        <dbReference type="SAM" id="Phobius"/>
    </source>
</evidence>
<dbReference type="InterPro" id="IPR010920">
    <property type="entry name" value="LSM_dom_sf"/>
</dbReference>
<dbReference type="Pfam" id="PF21082">
    <property type="entry name" value="MS_channel_3rd"/>
    <property type="match status" value="1"/>
</dbReference>
<dbReference type="Gene3D" id="2.30.30.60">
    <property type="match status" value="1"/>
</dbReference>
<evidence type="ECO:0000256" key="2">
    <source>
        <dbReference type="ARBA" id="ARBA00008017"/>
    </source>
</evidence>
<keyword evidence="3" id="KW-1003">Cell membrane</keyword>
<evidence type="ECO:0000256" key="3">
    <source>
        <dbReference type="ARBA" id="ARBA00022475"/>
    </source>
</evidence>
<evidence type="ECO:0000259" key="8">
    <source>
        <dbReference type="Pfam" id="PF00924"/>
    </source>
</evidence>
<dbReference type="OrthoDB" id="9809206at2"/>
<reference evidence="11 12" key="1">
    <citation type="submission" date="2016-11" db="EMBL/GenBank/DDBJ databases">
        <title>Trade-off between light-utilization and light-protection in marine flavobacteria.</title>
        <authorList>
            <person name="Kumagai Y."/>
        </authorList>
    </citation>
    <scope>NUCLEOTIDE SEQUENCE [LARGE SCALE GENOMIC DNA]</scope>
    <source>
        <strain evidence="11 12">JCM 17109</strain>
    </source>
</reference>
<keyword evidence="6 7" id="KW-0472">Membrane</keyword>
<dbReference type="RefSeq" id="WP_105981848.1">
    <property type="nucleotide sequence ID" value="NZ_MQUC01000003.1"/>
</dbReference>
<dbReference type="PANTHER" id="PTHR30347">
    <property type="entry name" value="POTASSIUM CHANNEL RELATED"/>
    <property type="match status" value="1"/>
</dbReference>
<dbReference type="GO" id="GO:0008381">
    <property type="term" value="F:mechanosensitive monoatomic ion channel activity"/>
    <property type="evidence" value="ECO:0007669"/>
    <property type="project" value="UniProtKB-ARBA"/>
</dbReference>
<dbReference type="InterPro" id="IPR023408">
    <property type="entry name" value="MscS_beta-dom_sf"/>
</dbReference>
<dbReference type="PANTHER" id="PTHR30347:SF1">
    <property type="entry name" value="MECHANOSENSITIVE CHANNEL MSCK"/>
    <property type="match status" value="1"/>
</dbReference>
<feature type="transmembrane region" description="Helical" evidence="7">
    <location>
        <begin position="30"/>
        <end position="49"/>
    </location>
</feature>
<protein>
    <submittedName>
        <fullName evidence="11">Mechanosensitive ion channel protein MscS</fullName>
    </submittedName>
</protein>
<dbReference type="EMBL" id="MQUC01000003">
    <property type="protein sequence ID" value="PRP65988.1"/>
    <property type="molecule type" value="Genomic_DNA"/>
</dbReference>
<feature type="domain" description="Mechanosensitive ion channel MscS C-terminal" evidence="9">
    <location>
        <begin position="189"/>
        <end position="270"/>
    </location>
</feature>
<evidence type="ECO:0000256" key="4">
    <source>
        <dbReference type="ARBA" id="ARBA00022692"/>
    </source>
</evidence>
<dbReference type="InterPro" id="IPR052702">
    <property type="entry name" value="MscS-like_channel"/>
</dbReference>
<dbReference type="Gene3D" id="1.10.287.1260">
    <property type="match status" value="1"/>
</dbReference>
<feature type="domain" description="Mechanosensitive ion channel transmembrane helices 2/3" evidence="10">
    <location>
        <begin position="71"/>
        <end position="112"/>
    </location>
</feature>
<dbReference type="Pfam" id="PF21088">
    <property type="entry name" value="MS_channel_1st"/>
    <property type="match status" value="1"/>
</dbReference>
<dbReference type="InterPro" id="IPR011014">
    <property type="entry name" value="MscS_channel_TM-2"/>
</dbReference>
<comment type="caution">
    <text evidence="11">The sequence shown here is derived from an EMBL/GenBank/DDBJ whole genome shotgun (WGS) entry which is preliminary data.</text>
</comment>
<dbReference type="Gene3D" id="3.30.70.100">
    <property type="match status" value="1"/>
</dbReference>
<dbReference type="AlphaFoldDB" id="A0A2S9WR96"/>
<dbReference type="InterPro" id="IPR049142">
    <property type="entry name" value="MS_channel_1st"/>
</dbReference>
<dbReference type="Proteomes" id="UP000239532">
    <property type="component" value="Unassembled WGS sequence"/>
</dbReference>
<comment type="subcellular location">
    <subcellularLocation>
        <location evidence="1">Cell membrane</location>
        <topology evidence="1">Multi-pass membrane protein</topology>
    </subcellularLocation>
</comment>
<feature type="transmembrane region" description="Helical" evidence="7">
    <location>
        <begin position="69"/>
        <end position="87"/>
    </location>
</feature>
<gene>
    <name evidence="11" type="ORF">BST86_02230</name>
</gene>